<evidence type="ECO:0000313" key="2">
    <source>
        <dbReference type="EMBL" id="CAC5397148.1"/>
    </source>
</evidence>
<evidence type="ECO:0000256" key="1">
    <source>
        <dbReference type="SAM" id="SignalP"/>
    </source>
</evidence>
<protein>
    <submittedName>
        <fullName evidence="2">Uncharacterized protein</fullName>
    </submittedName>
</protein>
<dbReference type="EMBL" id="CACVKT020005665">
    <property type="protein sequence ID" value="CAC5397148.1"/>
    <property type="molecule type" value="Genomic_DNA"/>
</dbReference>
<name>A0A6J8CL22_MYTCO</name>
<gene>
    <name evidence="2" type="ORF">MCOR_31610</name>
</gene>
<evidence type="ECO:0000313" key="3">
    <source>
        <dbReference type="Proteomes" id="UP000507470"/>
    </source>
</evidence>
<dbReference type="AlphaFoldDB" id="A0A6J8CL22"/>
<keyword evidence="1" id="KW-0732">Signal</keyword>
<dbReference type="OrthoDB" id="6059742at2759"/>
<keyword evidence="3" id="KW-1185">Reference proteome</keyword>
<dbReference type="Proteomes" id="UP000507470">
    <property type="component" value="Unassembled WGS sequence"/>
</dbReference>
<feature type="signal peptide" evidence="1">
    <location>
        <begin position="1"/>
        <end position="16"/>
    </location>
</feature>
<sequence length="683" mass="79204">MKYLLVFCLVFSASYAAIDEHRISLIERKFEDLARQLMLTELAMGERTRSDYDSGIKQIRNTADGTKSYFDQTHTFNSVCSIHEHSNNDRTVGMGEFTASLNGVEFRTRHNDYRLRMPHRTSKNYHWQEDIPFPHVPPSVLQKRTLPEQIKELHNYFRAFSFQNFHFRDYRPYFKPVLCYLEGTWTADTKTLNEPFESDRHHIDATSWFDLQEKIRFTSYTGGKHYLENFSYLPTTIMNMVNGTPEYAQWNYRIACHPLKKDLPLSALKPVDDMAARIGHRWNITRFAHSRAARFVLAPDFNGNRNKYQWQNGYGSFPDRRTSINSVLDWVMSEIPGKDNYPAKLHDTTFGMRILDPRVRNATELNTGYYHRYFRHERKGAMGTFNAHRGYSDRNLFVAQTSNPNVAEMKIKWCGRDEHTHKPFCKEEGVRYSYAIPLEIIYLNPLMSWNPYNLEHISDRRKKYIVTKDGRNGGLTHAKAYNGTSYEKYYRTPVEFYQTAHTTVDKDAADTARGTVGVLDRHGNVKRVLSSGVRITLPDIPGVGKIRMRYPIMPITSEGNQIGKEVEAVKDVLNHLETMGAYLQERPSSLSGGGNAKADAHFRTSVTNQDPPGHHFHEMFIPNEDMLDLGKGHKITVVTTTDNSHDHKIEVSYDQHTHKYTIHKCDGQDKCWDGHTAELFRLE</sequence>
<accession>A0A6J8CL22</accession>
<organism evidence="2 3">
    <name type="scientific">Mytilus coruscus</name>
    <name type="common">Sea mussel</name>
    <dbReference type="NCBI Taxonomy" id="42192"/>
    <lineage>
        <taxon>Eukaryota</taxon>
        <taxon>Metazoa</taxon>
        <taxon>Spiralia</taxon>
        <taxon>Lophotrochozoa</taxon>
        <taxon>Mollusca</taxon>
        <taxon>Bivalvia</taxon>
        <taxon>Autobranchia</taxon>
        <taxon>Pteriomorphia</taxon>
        <taxon>Mytilida</taxon>
        <taxon>Mytiloidea</taxon>
        <taxon>Mytilidae</taxon>
        <taxon>Mytilinae</taxon>
        <taxon>Mytilus</taxon>
    </lineage>
</organism>
<proteinExistence type="predicted"/>
<feature type="chain" id="PRO_5026786378" evidence="1">
    <location>
        <begin position="17"/>
        <end position="683"/>
    </location>
</feature>
<reference evidence="2 3" key="1">
    <citation type="submission" date="2020-06" db="EMBL/GenBank/DDBJ databases">
        <authorList>
            <person name="Li R."/>
            <person name="Bekaert M."/>
        </authorList>
    </citation>
    <scope>NUCLEOTIDE SEQUENCE [LARGE SCALE GENOMIC DNA]</scope>
    <source>
        <strain evidence="3">wild</strain>
    </source>
</reference>